<dbReference type="PANTHER" id="PTHR37210:SF5">
    <property type="match status" value="1"/>
</dbReference>
<gene>
    <name evidence="1" type="ORF">BAE44_0024682</name>
</gene>
<organism evidence="1 2">
    <name type="scientific">Dichanthelium oligosanthes</name>
    <dbReference type="NCBI Taxonomy" id="888268"/>
    <lineage>
        <taxon>Eukaryota</taxon>
        <taxon>Viridiplantae</taxon>
        <taxon>Streptophyta</taxon>
        <taxon>Embryophyta</taxon>
        <taxon>Tracheophyta</taxon>
        <taxon>Spermatophyta</taxon>
        <taxon>Magnoliopsida</taxon>
        <taxon>Liliopsida</taxon>
        <taxon>Poales</taxon>
        <taxon>Poaceae</taxon>
        <taxon>PACMAD clade</taxon>
        <taxon>Panicoideae</taxon>
        <taxon>Panicodae</taxon>
        <taxon>Paniceae</taxon>
        <taxon>Dichantheliinae</taxon>
        <taxon>Dichanthelium</taxon>
    </lineage>
</organism>
<name>A0A1E5UNA1_9POAL</name>
<dbReference type="PANTHER" id="PTHR37210">
    <property type="entry name" value="EXPRESSED PROTEIN"/>
    <property type="match status" value="1"/>
</dbReference>
<dbReference type="STRING" id="888268.A0A1E5UNA1"/>
<dbReference type="AlphaFoldDB" id="A0A1E5UNA1"/>
<evidence type="ECO:0000313" key="1">
    <source>
        <dbReference type="EMBL" id="OEL14298.1"/>
    </source>
</evidence>
<dbReference type="OrthoDB" id="1892100at2759"/>
<dbReference type="InterPro" id="IPR053350">
    <property type="entry name" value="CV_Inducer"/>
</dbReference>
<comment type="caution">
    <text evidence="1">The sequence shown here is derived from an EMBL/GenBank/DDBJ whole genome shotgun (WGS) entry which is preliminary data.</text>
</comment>
<keyword evidence="2" id="KW-1185">Reference proteome</keyword>
<evidence type="ECO:0000313" key="2">
    <source>
        <dbReference type="Proteomes" id="UP000095767"/>
    </source>
</evidence>
<reference evidence="1 2" key="1">
    <citation type="submission" date="2016-09" db="EMBL/GenBank/DDBJ databases">
        <title>The draft genome of Dichanthelium oligosanthes: A C3 panicoid grass species.</title>
        <authorList>
            <person name="Studer A.J."/>
            <person name="Schnable J.C."/>
            <person name="Brutnell T.P."/>
        </authorList>
    </citation>
    <scope>NUCLEOTIDE SEQUENCE [LARGE SCALE GENOMIC DNA]</scope>
    <source>
        <strain evidence="2">cv. Kellogg 1175</strain>
        <tissue evidence="1">Leaf</tissue>
    </source>
</reference>
<protein>
    <submittedName>
        <fullName evidence="1">Uncharacterized protein</fullName>
    </submittedName>
</protein>
<accession>A0A1E5UNA1</accession>
<sequence>MAASSISCCLGPPAPPKESACRPSSGGPSSLRRACVAAAACAVMGMADGVGGGAEMVLALARDGAAASRAAADVGAAPLAGAPRVKARARAPPRWSDRRQCPAWRANSLENIVPENLPRASARSRFNSVSISAAAAALAPAPDLVVPPFLAPRPGSGTGCFSL</sequence>
<dbReference type="Proteomes" id="UP000095767">
    <property type="component" value="Unassembled WGS sequence"/>
</dbReference>
<proteinExistence type="predicted"/>
<dbReference type="EMBL" id="LWDX02070524">
    <property type="protein sequence ID" value="OEL14298.1"/>
    <property type="molecule type" value="Genomic_DNA"/>
</dbReference>